<feature type="transmembrane region" description="Helical" evidence="1">
    <location>
        <begin position="6"/>
        <end position="27"/>
    </location>
</feature>
<evidence type="ECO:0000313" key="2">
    <source>
        <dbReference type="EMBL" id="KAL0123113.1"/>
    </source>
</evidence>
<comment type="caution">
    <text evidence="2">The sequence shown here is derived from an EMBL/GenBank/DDBJ whole genome shotgun (WGS) entry which is preliminary data.</text>
</comment>
<dbReference type="EMBL" id="JADYXP020000006">
    <property type="protein sequence ID" value="KAL0123113.1"/>
    <property type="molecule type" value="Genomic_DNA"/>
</dbReference>
<proteinExistence type="predicted"/>
<reference evidence="2 3" key="1">
    <citation type="submission" date="2023-03" db="EMBL/GenBank/DDBJ databases">
        <title>High recombination rates correlate with genetic variation in Cardiocondyla obscurior ants.</title>
        <authorList>
            <person name="Errbii M."/>
        </authorList>
    </citation>
    <scope>NUCLEOTIDE SEQUENCE [LARGE SCALE GENOMIC DNA]</scope>
    <source>
        <strain evidence="2">Alpha-2009</strain>
        <tissue evidence="2">Whole body</tissue>
    </source>
</reference>
<evidence type="ECO:0000313" key="3">
    <source>
        <dbReference type="Proteomes" id="UP001430953"/>
    </source>
</evidence>
<name>A0AAW2G620_9HYME</name>
<dbReference type="AlphaFoldDB" id="A0AAW2G620"/>
<keyword evidence="1" id="KW-0472">Membrane</keyword>
<keyword evidence="1" id="KW-0812">Transmembrane</keyword>
<evidence type="ECO:0008006" key="4">
    <source>
        <dbReference type="Google" id="ProtNLM"/>
    </source>
</evidence>
<keyword evidence="3" id="KW-1185">Reference proteome</keyword>
<sequence>MLMEGLLFFYFLFFLYFFLLFFFYSIIDTASKKEKNREREGNFRKYGDPAVKLAPRPAPVALLFNYKNVNFFLKTESLDKSMYIPIRKK</sequence>
<keyword evidence="1" id="KW-1133">Transmembrane helix</keyword>
<dbReference type="Proteomes" id="UP001430953">
    <property type="component" value="Unassembled WGS sequence"/>
</dbReference>
<protein>
    <recommendedName>
        <fullName evidence="4">ATP synthase F0 subunit 8</fullName>
    </recommendedName>
</protein>
<accession>A0AAW2G620</accession>
<gene>
    <name evidence="2" type="ORF">PUN28_007621</name>
</gene>
<organism evidence="2 3">
    <name type="scientific">Cardiocondyla obscurior</name>
    <dbReference type="NCBI Taxonomy" id="286306"/>
    <lineage>
        <taxon>Eukaryota</taxon>
        <taxon>Metazoa</taxon>
        <taxon>Ecdysozoa</taxon>
        <taxon>Arthropoda</taxon>
        <taxon>Hexapoda</taxon>
        <taxon>Insecta</taxon>
        <taxon>Pterygota</taxon>
        <taxon>Neoptera</taxon>
        <taxon>Endopterygota</taxon>
        <taxon>Hymenoptera</taxon>
        <taxon>Apocrita</taxon>
        <taxon>Aculeata</taxon>
        <taxon>Formicoidea</taxon>
        <taxon>Formicidae</taxon>
        <taxon>Myrmicinae</taxon>
        <taxon>Cardiocondyla</taxon>
    </lineage>
</organism>
<evidence type="ECO:0000256" key="1">
    <source>
        <dbReference type="SAM" id="Phobius"/>
    </source>
</evidence>